<evidence type="ECO:0000313" key="1">
    <source>
        <dbReference type="EMBL" id="SEW24299.1"/>
    </source>
</evidence>
<accession>A0A1I0QBK7</accession>
<organism evidence="1 2">
    <name type="scientific">[Clostridium] fimetarium</name>
    <dbReference type="NCBI Taxonomy" id="99656"/>
    <lineage>
        <taxon>Bacteria</taxon>
        <taxon>Bacillati</taxon>
        <taxon>Bacillota</taxon>
        <taxon>Clostridia</taxon>
        <taxon>Lachnospirales</taxon>
        <taxon>Lachnospiraceae</taxon>
    </lineage>
</organism>
<gene>
    <name evidence="1" type="ORF">SAMN05421659_107158</name>
</gene>
<reference evidence="1 2" key="1">
    <citation type="submission" date="2016-10" db="EMBL/GenBank/DDBJ databases">
        <authorList>
            <person name="de Groot N.N."/>
        </authorList>
    </citation>
    <scope>NUCLEOTIDE SEQUENCE [LARGE SCALE GENOMIC DNA]</scope>
    <source>
        <strain evidence="1 2">DSM 9179</strain>
    </source>
</reference>
<keyword evidence="2" id="KW-1185">Reference proteome</keyword>
<dbReference type="RefSeq" id="WP_092453783.1">
    <property type="nucleotide sequence ID" value="NZ_FOJI01000007.1"/>
</dbReference>
<dbReference type="STRING" id="99656.SAMN05421659_107158"/>
<dbReference type="EMBL" id="FOJI01000007">
    <property type="protein sequence ID" value="SEW24299.1"/>
    <property type="molecule type" value="Genomic_DNA"/>
</dbReference>
<sequence length="79" mass="8783">MNIHGYILGGARANAWRDVCMNTHTICRPFLQTVCFGLDSDEKTMTADFGRSAVKLIRVNEYSGLLFVGRKGQSKCGRV</sequence>
<proteinExistence type="predicted"/>
<name>A0A1I0QBK7_9FIRM</name>
<protein>
    <submittedName>
        <fullName evidence="1">Uncharacterized protein</fullName>
    </submittedName>
</protein>
<dbReference type="Proteomes" id="UP000199701">
    <property type="component" value="Unassembled WGS sequence"/>
</dbReference>
<evidence type="ECO:0000313" key="2">
    <source>
        <dbReference type="Proteomes" id="UP000199701"/>
    </source>
</evidence>
<dbReference type="AlphaFoldDB" id="A0A1I0QBK7"/>